<dbReference type="EMBL" id="CAJZBQ010000028">
    <property type="protein sequence ID" value="CAG9321421.1"/>
    <property type="molecule type" value="Genomic_DNA"/>
</dbReference>
<dbReference type="SUPFAM" id="SSF55481">
    <property type="entry name" value="N-terminal domain of eukaryotic peptide chain release factor subunit 1, ERF1"/>
    <property type="match status" value="1"/>
</dbReference>
<evidence type="ECO:0000256" key="1">
    <source>
        <dbReference type="ARBA" id="ARBA00004496"/>
    </source>
</evidence>
<evidence type="ECO:0000256" key="3">
    <source>
        <dbReference type="ARBA" id="ARBA00011520"/>
    </source>
</evidence>
<comment type="similarity">
    <text evidence="2">Belongs to the eukaryotic release factor 1 family.</text>
</comment>
<reference evidence="8" key="1">
    <citation type="submission" date="2021-09" db="EMBL/GenBank/DDBJ databases">
        <authorList>
            <consortium name="AG Swart"/>
            <person name="Singh M."/>
            <person name="Singh A."/>
            <person name="Seah K."/>
            <person name="Emmerich C."/>
        </authorList>
    </citation>
    <scope>NUCLEOTIDE SEQUENCE</scope>
    <source>
        <strain evidence="8">ATCC30299</strain>
    </source>
</reference>
<feature type="domain" description="eRF1/Pelota-like N-terminal" evidence="7">
    <location>
        <begin position="4"/>
        <end position="142"/>
    </location>
</feature>
<evidence type="ECO:0000256" key="6">
    <source>
        <dbReference type="ARBA" id="ARBA00022917"/>
    </source>
</evidence>
<comment type="subcellular location">
    <subcellularLocation>
        <location evidence="1">Cytoplasm</location>
    </subcellularLocation>
</comment>
<proteinExistence type="inferred from homology"/>
<evidence type="ECO:0000256" key="2">
    <source>
        <dbReference type="ARBA" id="ARBA00005326"/>
    </source>
</evidence>
<dbReference type="InterPro" id="IPR005141">
    <property type="entry name" value="eRF1_2"/>
</dbReference>
<keyword evidence="5" id="KW-0963">Cytoplasm</keyword>
<dbReference type="Gene3D" id="3.30.960.10">
    <property type="entry name" value="eRF1 domain 1"/>
    <property type="match status" value="1"/>
</dbReference>
<dbReference type="InterPro" id="IPR005142">
    <property type="entry name" value="eRF1_3"/>
</dbReference>
<dbReference type="InterPro" id="IPR042226">
    <property type="entry name" value="eFR1_2_sf"/>
</dbReference>
<evidence type="ECO:0000259" key="7">
    <source>
        <dbReference type="SMART" id="SM01194"/>
    </source>
</evidence>
<dbReference type="GO" id="GO:0005737">
    <property type="term" value="C:cytoplasm"/>
    <property type="evidence" value="ECO:0007669"/>
    <property type="project" value="UniProtKB-SubCell"/>
</dbReference>
<name>A0AAU9J6U7_9CILI</name>
<dbReference type="PANTHER" id="PTHR10113">
    <property type="entry name" value="PEPTIDE CHAIN RELEASE FACTOR SUBUNIT 1"/>
    <property type="match status" value="1"/>
</dbReference>
<dbReference type="SUPFAM" id="SSF53137">
    <property type="entry name" value="Translational machinery components"/>
    <property type="match status" value="1"/>
</dbReference>
<dbReference type="Gene3D" id="3.30.420.60">
    <property type="entry name" value="eRF1 domain 2"/>
    <property type="match status" value="1"/>
</dbReference>
<dbReference type="Pfam" id="PF03464">
    <property type="entry name" value="eRF1_2"/>
    <property type="match status" value="1"/>
</dbReference>
<evidence type="ECO:0000256" key="4">
    <source>
        <dbReference type="ARBA" id="ARBA00013382"/>
    </source>
</evidence>
<comment type="subunit">
    <text evidence="3">Heterodimer of two subunits, one of which binds GTP.</text>
</comment>
<evidence type="ECO:0000256" key="5">
    <source>
        <dbReference type="ARBA" id="ARBA00022490"/>
    </source>
</evidence>
<dbReference type="Gene3D" id="3.30.1330.30">
    <property type="match status" value="1"/>
</dbReference>
<dbReference type="FunFam" id="3.30.1330.30:FF:000032">
    <property type="entry name" value="Eukaryotic peptide chain release factor subunit 1"/>
    <property type="match status" value="1"/>
</dbReference>
<dbReference type="AlphaFoldDB" id="A0AAU9J6U7"/>
<dbReference type="Pfam" id="PF03463">
    <property type="entry name" value="eRF1_1"/>
    <property type="match status" value="1"/>
</dbReference>
<dbReference type="NCBIfam" id="TIGR03676">
    <property type="entry name" value="aRF1_eRF1"/>
    <property type="match status" value="1"/>
</dbReference>
<dbReference type="SUPFAM" id="SSF55315">
    <property type="entry name" value="L30e-like"/>
    <property type="match status" value="1"/>
</dbReference>
<dbReference type="InterPro" id="IPR024049">
    <property type="entry name" value="eRF1_1_sf"/>
</dbReference>
<dbReference type="InterPro" id="IPR029064">
    <property type="entry name" value="Ribosomal_eL30-like_sf"/>
</dbReference>
<dbReference type="Pfam" id="PF03465">
    <property type="entry name" value="eRF1_3"/>
    <property type="match status" value="1"/>
</dbReference>
<evidence type="ECO:0000313" key="8">
    <source>
        <dbReference type="EMBL" id="CAG9321421.1"/>
    </source>
</evidence>
<accession>A0AAU9J6U7</accession>
<protein>
    <recommendedName>
        <fullName evidence="4">Eukaryotic peptide chain release factor subunit 1</fullName>
    </recommendedName>
</protein>
<keyword evidence="6" id="KW-0648">Protein biosynthesis</keyword>
<gene>
    <name evidence="8" type="ORF">BSTOLATCC_MIC28703</name>
</gene>
<dbReference type="FunFam" id="3.30.420.60:FF:000003">
    <property type="entry name" value="Peptide chain release factor subunit 1"/>
    <property type="match status" value="1"/>
</dbReference>
<evidence type="ECO:0000313" key="9">
    <source>
        <dbReference type="Proteomes" id="UP001162131"/>
    </source>
</evidence>
<dbReference type="InterPro" id="IPR005140">
    <property type="entry name" value="eRF1_Pelota-like_N"/>
</dbReference>
<keyword evidence="9" id="KW-1185">Reference proteome</keyword>
<dbReference type="GO" id="GO:0003747">
    <property type="term" value="F:translation release factor activity"/>
    <property type="evidence" value="ECO:0007669"/>
    <property type="project" value="InterPro"/>
</dbReference>
<organism evidence="8 9">
    <name type="scientific">Blepharisma stoltei</name>
    <dbReference type="NCBI Taxonomy" id="1481888"/>
    <lineage>
        <taxon>Eukaryota</taxon>
        <taxon>Sar</taxon>
        <taxon>Alveolata</taxon>
        <taxon>Ciliophora</taxon>
        <taxon>Postciliodesmatophora</taxon>
        <taxon>Heterotrichea</taxon>
        <taxon>Heterotrichida</taxon>
        <taxon>Blepharismidae</taxon>
        <taxon>Blepharisma</taxon>
    </lineage>
</organism>
<dbReference type="Proteomes" id="UP001162131">
    <property type="component" value="Unassembled WGS sequence"/>
</dbReference>
<comment type="caution">
    <text evidence="8">The sequence shown here is derived from an EMBL/GenBank/DDBJ whole genome shotgun (WGS) entry which is preliminary data.</text>
</comment>
<dbReference type="SMART" id="SM01194">
    <property type="entry name" value="eRF1_1"/>
    <property type="match status" value="1"/>
</dbReference>
<dbReference type="InterPro" id="IPR004403">
    <property type="entry name" value="Peptide_chain-rel_eRF1/aRF1"/>
</dbReference>
<sequence>MNDSQELADNIEQWKVKRLIQSLDKCRGLGTSLITLIIPPTEQLSFASRMVNDECNSATSIKSRNMRQSTLSALTSIRERLKLYGNKMPKNGLAIFCGEILNEKDIIEKKVTIDIQPFRPINTKIYICDNKFHTEALKDLLVMEEKYGFIIIDGNGTLFGTLQGNTKDILNQFSVDLPKKYRKGGQSSTRYARLRLEARYNYLKKIAEQAAVQFITNEKINVAGLVLGVSADFKKDLSESELFDERLQSKIVKIVDIAYGGQNGFEQAIELSAVTLNNAKFIREKTVLTKFFEEITQDTKKFCYGVENTMKALMMGACEKVILYENLSIIRTMLRNSETGAEEVEYCDREDEISTVNEDGEKLEVAEQGTLSEWLVDNYIMYGTELELVTDNSQEGSQFSRAFEGIGAFLRYQLDESEGESEEEEEWDENAV</sequence>